<evidence type="ECO:0000313" key="2">
    <source>
        <dbReference type="EMBL" id="GGP01682.1"/>
    </source>
</evidence>
<organism evidence="2 3">
    <name type="scientific">Cloacibacterium rupense</name>
    <dbReference type="NCBI Taxonomy" id="517423"/>
    <lineage>
        <taxon>Bacteria</taxon>
        <taxon>Pseudomonadati</taxon>
        <taxon>Bacteroidota</taxon>
        <taxon>Flavobacteriia</taxon>
        <taxon>Flavobacteriales</taxon>
        <taxon>Weeksellaceae</taxon>
    </lineage>
</organism>
<dbReference type="EMBL" id="BMLV01000001">
    <property type="protein sequence ID" value="GGP01682.1"/>
    <property type="molecule type" value="Genomic_DNA"/>
</dbReference>
<feature type="transmembrane region" description="Helical" evidence="1">
    <location>
        <begin position="37"/>
        <end position="57"/>
    </location>
</feature>
<keyword evidence="1" id="KW-1133">Transmembrane helix</keyword>
<accession>A0ABQ2NKR4</accession>
<evidence type="ECO:0000256" key="1">
    <source>
        <dbReference type="SAM" id="Phobius"/>
    </source>
</evidence>
<evidence type="ECO:0000313" key="3">
    <source>
        <dbReference type="Proteomes" id="UP000620064"/>
    </source>
</evidence>
<feature type="transmembrane region" description="Helical" evidence="1">
    <location>
        <begin position="12"/>
        <end position="31"/>
    </location>
</feature>
<comment type="caution">
    <text evidence="2">The sequence shown here is derived from an EMBL/GenBank/DDBJ whole genome shotgun (WGS) entry which is preliminary data.</text>
</comment>
<gene>
    <name evidence="2" type="ORF">GCM10010992_03040</name>
</gene>
<evidence type="ECO:0008006" key="4">
    <source>
        <dbReference type="Google" id="ProtNLM"/>
    </source>
</evidence>
<dbReference type="RefSeq" id="WP_188616313.1">
    <property type="nucleotide sequence ID" value="NZ_BMLV01000001.1"/>
</dbReference>
<dbReference type="Proteomes" id="UP000620064">
    <property type="component" value="Unassembled WGS sequence"/>
</dbReference>
<dbReference type="PROSITE" id="PS51257">
    <property type="entry name" value="PROKAR_LIPOPROTEIN"/>
    <property type="match status" value="1"/>
</dbReference>
<keyword evidence="3" id="KW-1185">Reference proteome</keyword>
<proteinExistence type="predicted"/>
<protein>
    <recommendedName>
        <fullName evidence="4">F0F1-ATPase subunit Ca2+/Mg2+ transporter</fullName>
    </recommendedName>
</protein>
<reference evidence="3" key="1">
    <citation type="journal article" date="2019" name="Int. J. Syst. Evol. Microbiol.">
        <title>The Global Catalogue of Microorganisms (GCM) 10K type strain sequencing project: providing services to taxonomists for standard genome sequencing and annotation.</title>
        <authorList>
            <consortium name="The Broad Institute Genomics Platform"/>
            <consortium name="The Broad Institute Genome Sequencing Center for Infectious Disease"/>
            <person name="Wu L."/>
            <person name="Ma J."/>
        </authorList>
    </citation>
    <scope>NUCLEOTIDE SEQUENCE [LARGE SCALE GENOMIC DNA]</scope>
    <source>
        <strain evidence="3">CGMCC 1.7656</strain>
    </source>
</reference>
<keyword evidence="1" id="KW-0472">Membrane</keyword>
<keyword evidence="1" id="KW-0812">Transmembrane</keyword>
<name>A0ABQ2NKR4_9FLAO</name>
<sequence>MENKKTIFEKLIDAIYWIEIVASPTIIGLAIGYACKYYLESSFLFGFFTISGIILGIKFANKIAKTKGTTEFISRISASPDIDDAMKDKK</sequence>